<dbReference type="EMBL" id="CP042905">
    <property type="protein sequence ID" value="QEE14922.2"/>
    <property type="molecule type" value="Genomic_DNA"/>
</dbReference>
<dbReference type="PANTHER" id="PTHR21530:SF7">
    <property type="entry name" value="TRAB DOMAIN-CONTAINING PROTEIN"/>
    <property type="match status" value="1"/>
</dbReference>
<organism evidence="1 2">
    <name type="scientific">Promethearchaeum syntrophicum</name>
    <dbReference type="NCBI Taxonomy" id="2594042"/>
    <lineage>
        <taxon>Archaea</taxon>
        <taxon>Promethearchaeati</taxon>
        <taxon>Promethearchaeota</taxon>
        <taxon>Promethearchaeia</taxon>
        <taxon>Promethearchaeales</taxon>
        <taxon>Promethearchaeaceae</taxon>
        <taxon>Promethearchaeum</taxon>
    </lineage>
</organism>
<protein>
    <submittedName>
        <fullName evidence="1">TraB domain-containing protein</fullName>
    </submittedName>
</protein>
<dbReference type="CDD" id="cd14726">
    <property type="entry name" value="TraB_PrgY-like"/>
    <property type="match status" value="1"/>
</dbReference>
<dbReference type="Proteomes" id="UP000321408">
    <property type="component" value="Chromosome"/>
</dbReference>
<gene>
    <name evidence="1" type="ORF">DSAG12_00744</name>
</gene>
<dbReference type="AlphaFoldDB" id="A0A5B9D778"/>
<dbReference type="PANTHER" id="PTHR21530">
    <property type="entry name" value="PHEROMONE SHUTDOWN PROTEIN"/>
    <property type="match status" value="1"/>
</dbReference>
<dbReference type="InterPro" id="IPR046345">
    <property type="entry name" value="TraB_PrgY-like"/>
</dbReference>
<evidence type="ECO:0000313" key="2">
    <source>
        <dbReference type="Proteomes" id="UP000321408"/>
    </source>
</evidence>
<name>A0A5B9D778_9ARCH</name>
<reference evidence="1 2" key="2">
    <citation type="journal article" date="2024" name="Int. J. Syst. Evol. Microbiol.">
        <title>Promethearchaeum syntrophicum gen. nov., sp. nov., an anaerobic, obligately syntrophic archaeon, the first isolate of the lineage 'Asgard' archaea, and proposal of the new archaeal phylum Promethearchaeota phyl. nov. and kingdom Promethearchaeati regn. nov.</title>
        <authorList>
            <person name="Imachi H."/>
            <person name="Nobu M.K."/>
            <person name="Kato S."/>
            <person name="Takaki Y."/>
            <person name="Miyazaki M."/>
            <person name="Miyata M."/>
            <person name="Ogawara M."/>
            <person name="Saito Y."/>
            <person name="Sakai S."/>
            <person name="Tahara Y.O."/>
            <person name="Takano Y."/>
            <person name="Tasumi E."/>
            <person name="Uematsu K."/>
            <person name="Yoshimura T."/>
            <person name="Itoh T."/>
            <person name="Ohkuma M."/>
            <person name="Takai K."/>
        </authorList>
    </citation>
    <scope>NUCLEOTIDE SEQUENCE [LARGE SCALE GENOMIC DNA]</scope>
    <source>
        <strain evidence="1 2">MK-D1</strain>
    </source>
</reference>
<dbReference type="KEGG" id="psyt:DSAG12_00744"/>
<dbReference type="Pfam" id="PF01963">
    <property type="entry name" value="TraB_PrgY_gumN"/>
    <property type="match status" value="1"/>
</dbReference>
<proteinExistence type="predicted"/>
<accession>A0A5B9D778</accession>
<dbReference type="InterPro" id="IPR002816">
    <property type="entry name" value="TraB/PrgY/GumN_fam"/>
</dbReference>
<evidence type="ECO:0000313" key="1">
    <source>
        <dbReference type="EMBL" id="QEE14922.2"/>
    </source>
</evidence>
<keyword evidence="2" id="KW-1185">Reference proteome</keyword>
<reference evidence="1 2" key="1">
    <citation type="journal article" date="2020" name="Nature">
        <title>Isolation of an archaeon at the prokaryote-eukaryote interface.</title>
        <authorList>
            <person name="Imachi H."/>
            <person name="Nobu M.K."/>
            <person name="Nakahara N."/>
            <person name="Morono Y."/>
            <person name="Ogawara M."/>
            <person name="Takaki Y."/>
            <person name="Takano Y."/>
            <person name="Uematsu K."/>
            <person name="Ikuta T."/>
            <person name="Ito M."/>
            <person name="Matsui Y."/>
            <person name="Miyazaki M."/>
            <person name="Murata K."/>
            <person name="Saito Y."/>
            <person name="Sakai S."/>
            <person name="Song C."/>
            <person name="Tasumi E."/>
            <person name="Yamanaka Y."/>
            <person name="Yamaguchi T."/>
            <person name="Kamagata Y."/>
            <person name="Tamaki H."/>
            <person name="Takai K."/>
        </authorList>
    </citation>
    <scope>NUCLEOTIDE SEQUENCE [LARGE SCALE GENOMIC DNA]</scope>
    <source>
        <strain evidence="1 2">MK-D1</strain>
    </source>
</reference>
<sequence length="243" mass="28385">MPNSELNTLRNLNNQIYFIGTLHVAIDSATLVHKTIETLKLDCVMIELDEIRYQDLLHPEMKHKEEETLKDKNNEETPDLLFKVLNKIQQEIGESLGLIPGMEMISAINAVRQNKIPIKLIDQPIMVTFQRLNELKDSAQKEQTDFINLLKENPIDTKDSEIYELIEQFKKPGFIKKLIVEFKETYPNLYKILIDERNEYMVKQILEYLKNNPSHRVLIIVGAGHLEELMRLTEENLSKTKNI</sequence>